<gene>
    <name evidence="5" type="ORF">UFOPK3164_01149</name>
    <name evidence="6" type="ORF">UFOPK3427_01506</name>
    <name evidence="7" type="ORF">UFOPK4112_00232</name>
</gene>
<sequence length="147" mass="17028">MSNVLVRDAQPGDVEAIWNLTRELAVFEHLEDQFVATVDDFHKELFGEDPAAKVIIAEIDGKLAGTALYFRTFSTFLGRSGIWLEDLFIHEEYRRHGVATKLMEELKRRSPGRLEWMVLDWNEDAIALYDHLGATQFTDAWTHYRIT</sequence>
<evidence type="ECO:0000313" key="7">
    <source>
        <dbReference type="EMBL" id="CAB5009714.1"/>
    </source>
</evidence>
<dbReference type="EMBL" id="CAFABE010000054">
    <property type="protein sequence ID" value="CAB4830776.1"/>
    <property type="molecule type" value="Genomic_DNA"/>
</dbReference>
<evidence type="ECO:0000313" key="6">
    <source>
        <dbReference type="EMBL" id="CAB4881312.1"/>
    </source>
</evidence>
<dbReference type="SUPFAM" id="SSF55729">
    <property type="entry name" value="Acyl-CoA N-acyltransferases (Nat)"/>
    <property type="match status" value="1"/>
</dbReference>
<dbReference type="Pfam" id="PF00583">
    <property type="entry name" value="Acetyltransf_1"/>
    <property type="match status" value="1"/>
</dbReference>
<evidence type="ECO:0000256" key="1">
    <source>
        <dbReference type="ARBA" id="ARBA00008694"/>
    </source>
</evidence>
<dbReference type="CDD" id="cd04301">
    <property type="entry name" value="NAT_SF"/>
    <property type="match status" value="1"/>
</dbReference>
<organism evidence="7">
    <name type="scientific">freshwater metagenome</name>
    <dbReference type="NCBI Taxonomy" id="449393"/>
    <lineage>
        <taxon>unclassified sequences</taxon>
        <taxon>metagenomes</taxon>
        <taxon>ecological metagenomes</taxon>
    </lineage>
</organism>
<dbReference type="PANTHER" id="PTHR10545:SF29">
    <property type="entry name" value="GH14572P-RELATED"/>
    <property type="match status" value="1"/>
</dbReference>
<evidence type="ECO:0000259" key="4">
    <source>
        <dbReference type="PROSITE" id="PS51186"/>
    </source>
</evidence>
<dbReference type="InterPro" id="IPR000182">
    <property type="entry name" value="GNAT_dom"/>
</dbReference>
<evidence type="ECO:0000313" key="5">
    <source>
        <dbReference type="EMBL" id="CAB4830776.1"/>
    </source>
</evidence>
<dbReference type="FunFam" id="3.40.630.30:FF:000064">
    <property type="entry name" value="GNAT family acetyltransferase"/>
    <property type="match status" value="1"/>
</dbReference>
<protein>
    <submittedName>
        <fullName evidence="7">Unannotated protein</fullName>
    </submittedName>
</protein>
<dbReference type="PANTHER" id="PTHR10545">
    <property type="entry name" value="DIAMINE N-ACETYLTRANSFERASE"/>
    <property type="match status" value="1"/>
</dbReference>
<reference evidence="7" key="1">
    <citation type="submission" date="2020-05" db="EMBL/GenBank/DDBJ databases">
        <authorList>
            <person name="Chiriac C."/>
            <person name="Salcher M."/>
            <person name="Ghai R."/>
            <person name="Kavagutti S V."/>
        </authorList>
    </citation>
    <scope>NUCLEOTIDE SEQUENCE</scope>
</reference>
<dbReference type="PROSITE" id="PS51186">
    <property type="entry name" value="GNAT"/>
    <property type="match status" value="1"/>
</dbReference>
<keyword evidence="3" id="KW-0012">Acyltransferase</keyword>
<dbReference type="InterPro" id="IPR016181">
    <property type="entry name" value="Acyl_CoA_acyltransferase"/>
</dbReference>
<dbReference type="EMBL" id="CAFBLT010000002">
    <property type="protein sequence ID" value="CAB4881312.1"/>
    <property type="molecule type" value="Genomic_DNA"/>
</dbReference>
<name>A0A6J7Q646_9ZZZZ</name>
<dbReference type="EMBL" id="CAFBPM010000002">
    <property type="protein sequence ID" value="CAB5009714.1"/>
    <property type="molecule type" value="Genomic_DNA"/>
</dbReference>
<comment type="similarity">
    <text evidence="1">Belongs to the acetyltransferase family.</text>
</comment>
<proteinExistence type="inferred from homology"/>
<dbReference type="AlphaFoldDB" id="A0A6J7Q646"/>
<keyword evidence="2" id="KW-0808">Transferase</keyword>
<accession>A0A6J7Q646</accession>
<dbReference type="Gene3D" id="3.40.630.30">
    <property type="match status" value="1"/>
</dbReference>
<dbReference type="GO" id="GO:0008080">
    <property type="term" value="F:N-acetyltransferase activity"/>
    <property type="evidence" value="ECO:0007669"/>
    <property type="project" value="UniProtKB-ARBA"/>
</dbReference>
<evidence type="ECO:0000256" key="3">
    <source>
        <dbReference type="ARBA" id="ARBA00023315"/>
    </source>
</evidence>
<feature type="domain" description="N-acetyltransferase" evidence="4">
    <location>
        <begin position="4"/>
        <end position="147"/>
    </location>
</feature>
<dbReference type="InterPro" id="IPR051016">
    <property type="entry name" value="Diverse_Substrate_AcTransf"/>
</dbReference>
<evidence type="ECO:0000256" key="2">
    <source>
        <dbReference type="ARBA" id="ARBA00022679"/>
    </source>
</evidence>